<dbReference type="EMBL" id="FMHU01000002">
    <property type="protein sequence ID" value="SCL27363.1"/>
    <property type="molecule type" value="Genomic_DNA"/>
</dbReference>
<dbReference type="AlphaFoldDB" id="A0A1C6SD17"/>
<dbReference type="Proteomes" id="UP000198906">
    <property type="component" value="Unassembled WGS sequence"/>
</dbReference>
<keyword evidence="1" id="KW-1003">Cell membrane</keyword>
<sequence length="140" mass="14966">MTAPQDHRRPSPVVNGHGGPDTVSRHLSGRPEMKRSRLGGLWVAAVLFALVLLLLLVFVLQNGQRASVSFLGAHGHLPLGVALLLAAVFGILLVALPGTARIVQLRILNRRSVARSGPNSVFPMANAATRGTPRTPHQKR</sequence>
<feature type="transmembrane region" description="Helical" evidence="6">
    <location>
        <begin position="80"/>
        <end position="103"/>
    </location>
</feature>
<evidence type="ECO:0000256" key="1">
    <source>
        <dbReference type="ARBA" id="ARBA00022475"/>
    </source>
</evidence>
<dbReference type="GO" id="GO:0005886">
    <property type="term" value="C:plasma membrane"/>
    <property type="evidence" value="ECO:0007669"/>
    <property type="project" value="InterPro"/>
</dbReference>
<dbReference type="STRING" id="47866.GA0074694_4789"/>
<dbReference type="RefSeq" id="WP_218105785.1">
    <property type="nucleotide sequence ID" value="NZ_FMHU01000002.1"/>
</dbReference>
<evidence type="ECO:0000256" key="4">
    <source>
        <dbReference type="ARBA" id="ARBA00023136"/>
    </source>
</evidence>
<evidence type="ECO:0000256" key="6">
    <source>
        <dbReference type="SAM" id="Phobius"/>
    </source>
</evidence>
<evidence type="ECO:0000313" key="8">
    <source>
        <dbReference type="EMBL" id="SCL27363.1"/>
    </source>
</evidence>
<evidence type="ECO:0000259" key="7">
    <source>
        <dbReference type="Pfam" id="PF06305"/>
    </source>
</evidence>
<evidence type="ECO:0000256" key="5">
    <source>
        <dbReference type="SAM" id="MobiDB-lite"/>
    </source>
</evidence>
<proteinExistence type="predicted"/>
<keyword evidence="2 6" id="KW-0812">Transmembrane</keyword>
<accession>A0A1C6SD17</accession>
<protein>
    <submittedName>
        <fullName evidence="8">Uncharacterized integral membrane protein</fullName>
    </submittedName>
</protein>
<feature type="transmembrane region" description="Helical" evidence="6">
    <location>
        <begin position="40"/>
        <end position="60"/>
    </location>
</feature>
<organism evidence="8 9">
    <name type="scientific">Micromonospora inyonensis</name>
    <dbReference type="NCBI Taxonomy" id="47866"/>
    <lineage>
        <taxon>Bacteria</taxon>
        <taxon>Bacillati</taxon>
        <taxon>Actinomycetota</taxon>
        <taxon>Actinomycetes</taxon>
        <taxon>Micromonosporales</taxon>
        <taxon>Micromonosporaceae</taxon>
        <taxon>Micromonospora</taxon>
    </lineage>
</organism>
<evidence type="ECO:0000256" key="3">
    <source>
        <dbReference type="ARBA" id="ARBA00022989"/>
    </source>
</evidence>
<keyword evidence="4 6" id="KW-0472">Membrane</keyword>
<feature type="domain" description="Lipopolysaccharide assembly protein A" evidence="7">
    <location>
        <begin position="61"/>
        <end position="111"/>
    </location>
</feature>
<evidence type="ECO:0000256" key="2">
    <source>
        <dbReference type="ARBA" id="ARBA00022692"/>
    </source>
</evidence>
<evidence type="ECO:0000313" key="9">
    <source>
        <dbReference type="Proteomes" id="UP000198906"/>
    </source>
</evidence>
<reference evidence="9" key="1">
    <citation type="submission" date="2016-06" db="EMBL/GenBank/DDBJ databases">
        <authorList>
            <person name="Varghese N."/>
        </authorList>
    </citation>
    <scope>NUCLEOTIDE SEQUENCE [LARGE SCALE GENOMIC DNA]</scope>
    <source>
        <strain evidence="9">DSM 46123</strain>
    </source>
</reference>
<dbReference type="InterPro" id="IPR010445">
    <property type="entry name" value="LapA_dom"/>
</dbReference>
<dbReference type="Pfam" id="PF06305">
    <property type="entry name" value="LapA_dom"/>
    <property type="match status" value="1"/>
</dbReference>
<name>A0A1C6SD17_9ACTN</name>
<keyword evidence="3 6" id="KW-1133">Transmembrane helix</keyword>
<gene>
    <name evidence="8" type="ORF">GA0074694_4789</name>
</gene>
<keyword evidence="9" id="KW-1185">Reference proteome</keyword>
<feature type="region of interest" description="Disordered" evidence="5">
    <location>
        <begin position="1"/>
        <end position="30"/>
    </location>
</feature>